<accession>A0A2P6MRU1</accession>
<comment type="caution">
    <text evidence="3">The sequence shown here is derived from an EMBL/GenBank/DDBJ whole genome shotgun (WGS) entry which is preliminary data.</text>
</comment>
<feature type="compositionally biased region" description="Low complexity" evidence="1">
    <location>
        <begin position="134"/>
        <end position="157"/>
    </location>
</feature>
<evidence type="ECO:0000313" key="3">
    <source>
        <dbReference type="EMBL" id="PRP74396.1"/>
    </source>
</evidence>
<evidence type="ECO:0000256" key="1">
    <source>
        <dbReference type="SAM" id="MobiDB-lite"/>
    </source>
</evidence>
<dbReference type="Gene3D" id="3.60.40.10">
    <property type="entry name" value="PPM-type phosphatase domain"/>
    <property type="match status" value="1"/>
</dbReference>
<dbReference type="PANTHER" id="PTHR47992">
    <property type="entry name" value="PROTEIN PHOSPHATASE"/>
    <property type="match status" value="1"/>
</dbReference>
<organism evidence="3 4">
    <name type="scientific">Planoprotostelium fungivorum</name>
    <dbReference type="NCBI Taxonomy" id="1890364"/>
    <lineage>
        <taxon>Eukaryota</taxon>
        <taxon>Amoebozoa</taxon>
        <taxon>Evosea</taxon>
        <taxon>Variosea</taxon>
        <taxon>Cavosteliida</taxon>
        <taxon>Cavosteliaceae</taxon>
        <taxon>Planoprotostelium</taxon>
    </lineage>
</organism>
<dbReference type="CDD" id="cd00143">
    <property type="entry name" value="PP2Cc"/>
    <property type="match status" value="1"/>
</dbReference>
<dbReference type="InterPro" id="IPR015655">
    <property type="entry name" value="PP2C"/>
</dbReference>
<dbReference type="GO" id="GO:0004722">
    <property type="term" value="F:protein serine/threonine phosphatase activity"/>
    <property type="evidence" value="ECO:0007669"/>
    <property type="project" value="InterPro"/>
</dbReference>
<protein>
    <recommendedName>
        <fullName evidence="2">PPM-type phosphatase domain-containing protein</fullName>
    </recommendedName>
</protein>
<feature type="region of interest" description="Disordered" evidence="1">
    <location>
        <begin position="1"/>
        <end position="36"/>
    </location>
</feature>
<dbReference type="SUPFAM" id="SSF81606">
    <property type="entry name" value="PP2C-like"/>
    <property type="match status" value="1"/>
</dbReference>
<dbReference type="EMBL" id="MDYQ01000464">
    <property type="protein sequence ID" value="PRP74396.1"/>
    <property type="molecule type" value="Genomic_DNA"/>
</dbReference>
<dbReference type="PROSITE" id="PS51746">
    <property type="entry name" value="PPM_2"/>
    <property type="match status" value="1"/>
</dbReference>
<dbReference type="OrthoDB" id="10264738at2759"/>
<reference evidence="3 4" key="1">
    <citation type="journal article" date="2018" name="Genome Biol. Evol.">
        <title>Multiple Roots of Fruiting Body Formation in Amoebozoa.</title>
        <authorList>
            <person name="Hillmann F."/>
            <person name="Forbes G."/>
            <person name="Novohradska S."/>
            <person name="Ferling I."/>
            <person name="Riege K."/>
            <person name="Groth M."/>
            <person name="Westermann M."/>
            <person name="Marz M."/>
            <person name="Spaller T."/>
            <person name="Winckler T."/>
            <person name="Schaap P."/>
            <person name="Glockner G."/>
        </authorList>
    </citation>
    <scope>NUCLEOTIDE SEQUENCE [LARGE SCALE GENOMIC DNA]</scope>
    <source>
        <strain evidence="3 4">Jena</strain>
    </source>
</reference>
<name>A0A2P6MRU1_9EUKA</name>
<dbReference type="InParanoid" id="A0A2P6MRU1"/>
<evidence type="ECO:0000313" key="4">
    <source>
        <dbReference type="Proteomes" id="UP000241769"/>
    </source>
</evidence>
<feature type="compositionally biased region" description="Polar residues" evidence="1">
    <location>
        <begin position="1"/>
        <end position="19"/>
    </location>
</feature>
<evidence type="ECO:0000259" key="2">
    <source>
        <dbReference type="PROSITE" id="PS51746"/>
    </source>
</evidence>
<sequence>MPNSYSSYDGEEGTSSLASPQMCPPAEPDKRFKKPGIPGDLRERSLAMYKSINNLTAVVGKTELNSLRRVPLNGARAVGLDFAYSDLSLSGSLTDEEYTDIRGIVDDLLSNDNLQKLLLTREQVEAQEKEERASSTPAGPADAAASSSNESITSTASPVVLPPSPSITEEKNGAESSTSYIDCVSFRSQIKSRTDKLKLERKGVHRDSAKHVNPELSTEANAFATQGMRRHMEDQNLILAKPNLLFNLNRAPVQAYYGIYDGHSGKLAAEYARTHLHSNIFDEFSTGLAWSEENLVAALQKGYLRTNVEFNQLAGKNSINSGTTAASIIVWGDKLFVANVGDSEVVISRGGVATVLTHSHLPDKPEEKERIQRLGGIVVHYGTWRVNGLLSVSRSIGDNGLDKLVIADPYVAVVERTKEDEFLIMATDGLWDVIKYQEACEFVRKTVLESGREAASRALVDEGIRRKTTDNITAVIIFLSDEPLQPLQE</sequence>
<dbReference type="SMART" id="SM00332">
    <property type="entry name" value="PP2Cc"/>
    <property type="match status" value="1"/>
</dbReference>
<dbReference type="InterPro" id="IPR036457">
    <property type="entry name" value="PPM-type-like_dom_sf"/>
</dbReference>
<dbReference type="Proteomes" id="UP000241769">
    <property type="component" value="Unassembled WGS sequence"/>
</dbReference>
<dbReference type="AlphaFoldDB" id="A0A2P6MRU1"/>
<feature type="region of interest" description="Disordered" evidence="1">
    <location>
        <begin position="125"/>
        <end position="174"/>
    </location>
</feature>
<dbReference type="STRING" id="1890364.A0A2P6MRU1"/>
<dbReference type="Pfam" id="PF00481">
    <property type="entry name" value="PP2C"/>
    <property type="match status" value="1"/>
</dbReference>
<gene>
    <name evidence="3" type="ORF">PROFUN_10294</name>
</gene>
<dbReference type="InterPro" id="IPR001932">
    <property type="entry name" value="PPM-type_phosphatase-like_dom"/>
</dbReference>
<feature type="domain" description="PPM-type phosphatase" evidence="2">
    <location>
        <begin position="219"/>
        <end position="479"/>
    </location>
</feature>
<keyword evidence="4" id="KW-1185">Reference proteome</keyword>
<proteinExistence type="predicted"/>